<dbReference type="SUPFAM" id="SSF54403">
    <property type="entry name" value="Cystatin/monellin"/>
    <property type="match status" value="1"/>
</dbReference>
<dbReference type="AlphaFoldDB" id="A0AAW1NU18"/>
<sequence>MALTQAVSRSAALGLALLFCAALSHAQSFPCPSQTSNSSNSNNLAGGYQNINPNQLTNSNILDLGLAVNASFTQFVEEDNNVTLCNDINQLVGEVEFGVLQACTQVVAGTNYGIRFLAQYTCLIDDEQALAQDALVLNTVVYVPLGANAEPQVQSVSIDTSVPVEEAVLPVQFIALSPGSAPDAPGSPDDNILAAAPTTSPSPPSTPYTLEGL</sequence>
<name>A0AAW1NU18_9CHLO</name>
<comment type="caution">
    <text evidence="3">The sequence shown here is derived from an EMBL/GenBank/DDBJ whole genome shotgun (WGS) entry which is preliminary data.</text>
</comment>
<evidence type="ECO:0000313" key="4">
    <source>
        <dbReference type="Proteomes" id="UP001465755"/>
    </source>
</evidence>
<evidence type="ECO:0000256" key="1">
    <source>
        <dbReference type="SAM" id="MobiDB-lite"/>
    </source>
</evidence>
<accession>A0AAW1NU18</accession>
<keyword evidence="4" id="KW-1185">Reference proteome</keyword>
<dbReference type="Proteomes" id="UP001465755">
    <property type="component" value="Unassembled WGS sequence"/>
</dbReference>
<evidence type="ECO:0000313" key="3">
    <source>
        <dbReference type="EMBL" id="KAK9794398.1"/>
    </source>
</evidence>
<evidence type="ECO:0000256" key="2">
    <source>
        <dbReference type="SAM" id="SignalP"/>
    </source>
</evidence>
<feature type="region of interest" description="Disordered" evidence="1">
    <location>
        <begin position="179"/>
        <end position="213"/>
    </location>
</feature>
<dbReference type="InterPro" id="IPR046350">
    <property type="entry name" value="Cystatin_sf"/>
</dbReference>
<dbReference type="EMBL" id="JALJOQ010000138">
    <property type="protein sequence ID" value="KAK9794398.1"/>
    <property type="molecule type" value="Genomic_DNA"/>
</dbReference>
<organism evidence="3 4">
    <name type="scientific">Symbiochloris irregularis</name>
    <dbReference type="NCBI Taxonomy" id="706552"/>
    <lineage>
        <taxon>Eukaryota</taxon>
        <taxon>Viridiplantae</taxon>
        <taxon>Chlorophyta</taxon>
        <taxon>core chlorophytes</taxon>
        <taxon>Trebouxiophyceae</taxon>
        <taxon>Trebouxiales</taxon>
        <taxon>Trebouxiaceae</taxon>
        <taxon>Symbiochloris</taxon>
    </lineage>
</organism>
<feature type="signal peptide" evidence="2">
    <location>
        <begin position="1"/>
        <end position="26"/>
    </location>
</feature>
<proteinExistence type="predicted"/>
<keyword evidence="2" id="KW-0732">Signal</keyword>
<gene>
    <name evidence="3" type="ORF">WJX73_010118</name>
</gene>
<reference evidence="3 4" key="1">
    <citation type="journal article" date="2024" name="Nat. Commun.">
        <title>Phylogenomics reveals the evolutionary origins of lichenization in chlorophyte algae.</title>
        <authorList>
            <person name="Puginier C."/>
            <person name="Libourel C."/>
            <person name="Otte J."/>
            <person name="Skaloud P."/>
            <person name="Haon M."/>
            <person name="Grisel S."/>
            <person name="Petersen M."/>
            <person name="Berrin J.G."/>
            <person name="Delaux P.M."/>
            <person name="Dal Grande F."/>
            <person name="Keller J."/>
        </authorList>
    </citation>
    <scope>NUCLEOTIDE SEQUENCE [LARGE SCALE GENOMIC DNA]</scope>
    <source>
        <strain evidence="3 4">SAG 2036</strain>
    </source>
</reference>
<feature type="chain" id="PRO_5043497731" evidence="2">
    <location>
        <begin position="27"/>
        <end position="213"/>
    </location>
</feature>
<protein>
    <submittedName>
        <fullName evidence="3">Uncharacterized protein</fullName>
    </submittedName>
</protein>
<feature type="compositionally biased region" description="Low complexity" evidence="1">
    <location>
        <begin position="179"/>
        <end position="199"/>
    </location>
</feature>